<organism evidence="1 2">
    <name type="scientific">Ensete ventricosum</name>
    <name type="common">Abyssinian banana</name>
    <name type="synonym">Musa ensete</name>
    <dbReference type="NCBI Taxonomy" id="4639"/>
    <lineage>
        <taxon>Eukaryota</taxon>
        <taxon>Viridiplantae</taxon>
        <taxon>Streptophyta</taxon>
        <taxon>Embryophyta</taxon>
        <taxon>Tracheophyta</taxon>
        <taxon>Spermatophyta</taxon>
        <taxon>Magnoliopsida</taxon>
        <taxon>Liliopsida</taxon>
        <taxon>Zingiberales</taxon>
        <taxon>Musaceae</taxon>
        <taxon>Ensete</taxon>
    </lineage>
</organism>
<name>A0A426ZG75_ENSVE</name>
<comment type="caution">
    <text evidence="1">The sequence shown here is derived from an EMBL/GenBank/DDBJ whole genome shotgun (WGS) entry which is preliminary data.</text>
</comment>
<protein>
    <submittedName>
        <fullName evidence="1">Uncharacterized protein</fullName>
    </submittedName>
</protein>
<feature type="non-terminal residue" evidence="1">
    <location>
        <position position="1"/>
    </location>
</feature>
<dbReference type="Proteomes" id="UP000287651">
    <property type="component" value="Unassembled WGS sequence"/>
</dbReference>
<evidence type="ECO:0000313" key="2">
    <source>
        <dbReference type="Proteomes" id="UP000287651"/>
    </source>
</evidence>
<proteinExistence type="predicted"/>
<evidence type="ECO:0000313" key="1">
    <source>
        <dbReference type="EMBL" id="RRT62976.1"/>
    </source>
</evidence>
<sequence length="133" mass="15735">FLRKIYTSAQECPRSYDKLRFDPSQFRIVREDTSMRTTLYWAGDISVLTSTEVYRSACFNLYFLFDSLCLPENLSHQLWLNAVQRDARELGRLRKTEEFSDPYDMEDMIMPLHEFINDPIAHDIIHNGATFQV</sequence>
<gene>
    <name evidence="1" type="ORF">B296_00017954</name>
</gene>
<reference evidence="1 2" key="1">
    <citation type="journal article" date="2014" name="Agronomy (Basel)">
        <title>A Draft Genome Sequence for Ensete ventricosum, the Drought-Tolerant Tree Against Hunger.</title>
        <authorList>
            <person name="Harrison J."/>
            <person name="Moore K.A."/>
            <person name="Paszkiewicz K."/>
            <person name="Jones T."/>
            <person name="Grant M."/>
            <person name="Ambacheew D."/>
            <person name="Muzemil S."/>
            <person name="Studholme D.J."/>
        </authorList>
    </citation>
    <scope>NUCLEOTIDE SEQUENCE [LARGE SCALE GENOMIC DNA]</scope>
</reference>
<dbReference type="EMBL" id="AMZH03006778">
    <property type="protein sequence ID" value="RRT62976.1"/>
    <property type="molecule type" value="Genomic_DNA"/>
</dbReference>
<dbReference type="AlphaFoldDB" id="A0A426ZG75"/>
<accession>A0A426ZG75</accession>